<dbReference type="RefSeq" id="WP_272778003.1">
    <property type="nucleotide sequence ID" value="NZ_JAQQLI010000024.1"/>
</dbReference>
<protein>
    <submittedName>
        <fullName evidence="3">TAXI family TRAP transporter solute-binding subunit</fullName>
    </submittedName>
</protein>
<keyword evidence="2" id="KW-0732">Signal</keyword>
<dbReference type="EMBL" id="JAQQLI010000024">
    <property type="protein sequence ID" value="MDC7787159.1"/>
    <property type="molecule type" value="Genomic_DNA"/>
</dbReference>
<sequence length="400" mass="44346">MHRVFGLVLAAWVSVLVALPAAGQGSRQPPAAAVPTAATPRRSGGAATQVWHFPDRDKVNEGTVTIMTGPVGGLTPIMGSDLARVLDDGEALRVLPVAGKGSVQNIIDMLFLKSVDMGFVASDVVEFFRLQYNVPDISHRLRYIAKLYNNEIHIIAPTSIRSVFDLAGKTIMAPKDLGLFSTRIILSRLGIDATIDYATDDTLALQKVIDGKADAFIVSVGKVFPIARGIENASRRLHLVSIPYDKRLWDLYMPSTFSSDEYPNLVAPGEIVETLATSNILASFNWPENTDRYRKVARFTEAFFAKSGEFYRPPRNPKWKEMAIGADVKGWTRFKAAQDWLDRNGVNARTRPAALPAGENPATAEQFEAFLRRRQSGNHSPEDVQRLFREFTEWSRSRGR</sequence>
<evidence type="ECO:0000256" key="2">
    <source>
        <dbReference type="SAM" id="SignalP"/>
    </source>
</evidence>
<name>A0ABT5JD10_RHOTP</name>
<feature type="region of interest" description="Disordered" evidence="1">
    <location>
        <begin position="24"/>
        <end position="47"/>
    </location>
</feature>
<keyword evidence="4" id="KW-1185">Reference proteome</keyword>
<feature type="chain" id="PRO_5046193197" evidence="2">
    <location>
        <begin position="22"/>
        <end position="400"/>
    </location>
</feature>
<dbReference type="PANTHER" id="PTHR42941">
    <property type="entry name" value="SLL1037 PROTEIN"/>
    <property type="match status" value="1"/>
</dbReference>
<dbReference type="PANTHER" id="PTHR42941:SF1">
    <property type="entry name" value="SLL1037 PROTEIN"/>
    <property type="match status" value="1"/>
</dbReference>
<evidence type="ECO:0000313" key="4">
    <source>
        <dbReference type="Proteomes" id="UP001165652"/>
    </source>
</evidence>
<evidence type="ECO:0000313" key="3">
    <source>
        <dbReference type="EMBL" id="MDC7787159.1"/>
    </source>
</evidence>
<organism evidence="3 4">
    <name type="scientific">Rhodoplanes tepidamans</name>
    <name type="common">Rhodoplanes cryptolactis</name>
    <dbReference type="NCBI Taxonomy" id="200616"/>
    <lineage>
        <taxon>Bacteria</taxon>
        <taxon>Pseudomonadati</taxon>
        <taxon>Pseudomonadota</taxon>
        <taxon>Alphaproteobacteria</taxon>
        <taxon>Hyphomicrobiales</taxon>
        <taxon>Nitrobacteraceae</taxon>
        <taxon>Rhodoplanes</taxon>
    </lineage>
</organism>
<proteinExistence type="predicted"/>
<evidence type="ECO:0000256" key="1">
    <source>
        <dbReference type="SAM" id="MobiDB-lite"/>
    </source>
</evidence>
<dbReference type="InterPro" id="IPR011852">
    <property type="entry name" value="TRAP_TAXI"/>
</dbReference>
<dbReference type="Proteomes" id="UP001165652">
    <property type="component" value="Unassembled WGS sequence"/>
</dbReference>
<dbReference type="Gene3D" id="3.40.190.10">
    <property type="entry name" value="Periplasmic binding protein-like II"/>
    <property type="match status" value="2"/>
</dbReference>
<comment type="caution">
    <text evidence="3">The sequence shown here is derived from an EMBL/GenBank/DDBJ whole genome shotgun (WGS) entry which is preliminary data.</text>
</comment>
<reference evidence="3" key="2">
    <citation type="submission" date="2023-02" db="EMBL/GenBank/DDBJ databases">
        <authorList>
            <person name="Rayyan A."/>
            <person name="Meyer T."/>
            <person name="Kyndt J.A."/>
        </authorList>
    </citation>
    <scope>NUCLEOTIDE SEQUENCE</scope>
    <source>
        <strain evidence="3">DSM 9987</strain>
    </source>
</reference>
<dbReference type="Pfam" id="PF16868">
    <property type="entry name" value="NMT1_3"/>
    <property type="match status" value="1"/>
</dbReference>
<feature type="compositionally biased region" description="Low complexity" evidence="1">
    <location>
        <begin position="29"/>
        <end position="40"/>
    </location>
</feature>
<gene>
    <name evidence="3" type="ORF">PQJ73_15820</name>
</gene>
<reference evidence="3" key="1">
    <citation type="journal article" date="2023" name="Microbiol Resour">
        <title>Genome Sequences of Rhodoplanes serenus and Two Thermotolerant Strains, Rhodoplanes tepidamans and 'Rhodoplanes cryptolactis,' Further Refine the Genus.</title>
        <authorList>
            <person name="Rayyan A.A."/>
            <person name="Kyndt J.A."/>
        </authorList>
    </citation>
    <scope>NUCLEOTIDE SEQUENCE</scope>
    <source>
        <strain evidence="3">DSM 9987</strain>
    </source>
</reference>
<accession>A0ABT5JD10</accession>
<feature type="signal peptide" evidence="2">
    <location>
        <begin position="1"/>
        <end position="21"/>
    </location>
</feature>
<dbReference type="SUPFAM" id="SSF53850">
    <property type="entry name" value="Periplasmic binding protein-like II"/>
    <property type="match status" value="1"/>
</dbReference>